<evidence type="ECO:0000313" key="1">
    <source>
        <dbReference type="EMBL" id="HIP74916.1"/>
    </source>
</evidence>
<comment type="caution">
    <text evidence="1">The sequence shown here is derived from an EMBL/GenBank/DDBJ whole genome shotgun (WGS) entry which is preliminary data.</text>
</comment>
<accession>A0A832Z9E9</accession>
<dbReference type="InterPro" id="IPR011990">
    <property type="entry name" value="TPR-like_helical_dom_sf"/>
</dbReference>
<proteinExistence type="predicted"/>
<dbReference type="Gene3D" id="1.25.40.10">
    <property type="entry name" value="Tetratricopeptide repeat domain"/>
    <property type="match status" value="2"/>
</dbReference>
<dbReference type="EMBL" id="DQUG01000077">
    <property type="protein sequence ID" value="HIP74916.1"/>
    <property type="molecule type" value="Genomic_DNA"/>
</dbReference>
<protein>
    <recommendedName>
        <fullName evidence="4">HEAT repeat domain-containing protein</fullName>
    </recommendedName>
</protein>
<dbReference type="EMBL" id="DQUR01000210">
    <property type="protein sequence ID" value="HIP89507.1"/>
    <property type="molecule type" value="Genomic_DNA"/>
</dbReference>
<evidence type="ECO:0008006" key="4">
    <source>
        <dbReference type="Google" id="ProtNLM"/>
    </source>
</evidence>
<evidence type="ECO:0000313" key="2">
    <source>
        <dbReference type="EMBL" id="HIP89507.1"/>
    </source>
</evidence>
<dbReference type="Proteomes" id="UP000653692">
    <property type="component" value="Unassembled WGS sequence"/>
</dbReference>
<reference evidence="1" key="1">
    <citation type="journal article" date="2020" name="ISME J.">
        <title>Gammaproteobacteria mediating utilization of methyl-, sulfur- and petroleum organic compounds in deep ocean hydrothermal plumes.</title>
        <authorList>
            <person name="Zhou Z."/>
            <person name="Liu Y."/>
            <person name="Pan J."/>
            <person name="Cron B.R."/>
            <person name="Toner B.M."/>
            <person name="Anantharaman K."/>
            <person name="Breier J.A."/>
            <person name="Dick G.J."/>
            <person name="Li M."/>
        </authorList>
    </citation>
    <scope>NUCLEOTIDE SEQUENCE</scope>
    <source>
        <strain evidence="1">SZUA-1451</strain>
        <strain evidence="2">SZUA-1476</strain>
    </source>
</reference>
<sequence length="160" mass="18112">MQEWYQSRALYEAISKLISNRDFKTAIQVAETIPDRGIKAKALSKITIEMAKLGEDYHEILKKTLDAIFEIKNESTITKALMSLAFEFLNLDLIDEALMIASMIKDVSNRSKIQAEVAIVLAKKGNIPEALKIINDILDNDVKTWATSRLASELNLRRED</sequence>
<dbReference type="Proteomes" id="UP000649326">
    <property type="component" value="Unassembled WGS sequence"/>
</dbReference>
<organism evidence="1 3">
    <name type="scientific">Thermococcus paralvinellae</name>
    <dbReference type="NCBI Taxonomy" id="582419"/>
    <lineage>
        <taxon>Archaea</taxon>
        <taxon>Methanobacteriati</taxon>
        <taxon>Methanobacteriota</taxon>
        <taxon>Thermococci</taxon>
        <taxon>Thermococcales</taxon>
        <taxon>Thermococcaceae</taxon>
        <taxon>Thermococcus</taxon>
    </lineage>
</organism>
<gene>
    <name evidence="1" type="ORF">EYH13_01945</name>
    <name evidence="2" type="ORF">EYH24_06215</name>
</gene>
<name>A0A832Z9E9_9EURY</name>
<evidence type="ECO:0000313" key="3">
    <source>
        <dbReference type="Proteomes" id="UP000649326"/>
    </source>
</evidence>
<dbReference type="AlphaFoldDB" id="A0A832Z9E9"/>